<dbReference type="InterPro" id="IPR036273">
    <property type="entry name" value="CRAL/TRIO_N_dom_sf"/>
</dbReference>
<dbReference type="Gene3D" id="1.20.5.1200">
    <property type="entry name" value="Alpha-tocopherol transfer"/>
    <property type="match status" value="1"/>
</dbReference>
<dbReference type="PROSITE" id="PS50191">
    <property type="entry name" value="CRAL_TRIO"/>
    <property type="match status" value="1"/>
</dbReference>
<dbReference type="PANTHER" id="PTHR10174">
    <property type="entry name" value="ALPHA-TOCOPHEROL TRANSFER PROTEIN-RELATED"/>
    <property type="match status" value="1"/>
</dbReference>
<dbReference type="SUPFAM" id="SSF52087">
    <property type="entry name" value="CRAL/TRIO domain"/>
    <property type="match status" value="1"/>
</dbReference>
<dbReference type="Gene3D" id="1.10.8.20">
    <property type="entry name" value="N-terminal domain of phosphatidylinositol transfer protein sec14p"/>
    <property type="match status" value="1"/>
</dbReference>
<organism evidence="2 3">
    <name type="scientific">Orchesella dallaii</name>
    <dbReference type="NCBI Taxonomy" id="48710"/>
    <lineage>
        <taxon>Eukaryota</taxon>
        <taxon>Metazoa</taxon>
        <taxon>Ecdysozoa</taxon>
        <taxon>Arthropoda</taxon>
        <taxon>Hexapoda</taxon>
        <taxon>Collembola</taxon>
        <taxon>Entomobryomorpha</taxon>
        <taxon>Entomobryoidea</taxon>
        <taxon>Orchesellidae</taxon>
        <taxon>Orchesellinae</taxon>
        <taxon>Orchesella</taxon>
    </lineage>
</organism>
<protein>
    <recommendedName>
        <fullName evidence="1">CRAL-TRIO domain-containing protein</fullName>
    </recommendedName>
</protein>
<reference evidence="2 3" key="1">
    <citation type="submission" date="2024-08" db="EMBL/GenBank/DDBJ databases">
        <authorList>
            <person name="Cucini C."/>
            <person name="Frati F."/>
        </authorList>
    </citation>
    <scope>NUCLEOTIDE SEQUENCE [LARGE SCALE GENOMIC DNA]</scope>
</reference>
<dbReference type="PANTHER" id="PTHR10174:SF130">
    <property type="entry name" value="ALPHA-TOCOPHEROL TRANSFER PROTEIN-LIKE"/>
    <property type="match status" value="1"/>
</dbReference>
<name>A0ABP1PRJ2_9HEXA</name>
<dbReference type="Pfam" id="PF03765">
    <property type="entry name" value="CRAL_TRIO_N"/>
    <property type="match status" value="1"/>
</dbReference>
<dbReference type="EMBL" id="CAXLJM020000007">
    <property type="protein sequence ID" value="CAL8074537.1"/>
    <property type="molecule type" value="Genomic_DNA"/>
</dbReference>
<dbReference type="SMART" id="SM01100">
    <property type="entry name" value="CRAL_TRIO_N"/>
    <property type="match status" value="1"/>
</dbReference>
<comment type="caution">
    <text evidence="2">The sequence shown here is derived from an EMBL/GenBank/DDBJ whole genome shotgun (WGS) entry which is preliminary data.</text>
</comment>
<proteinExistence type="predicted"/>
<dbReference type="CDD" id="cd00170">
    <property type="entry name" value="SEC14"/>
    <property type="match status" value="1"/>
</dbReference>
<gene>
    <name evidence="2" type="ORF">ODALV1_LOCUS2920</name>
</gene>
<dbReference type="InterPro" id="IPR001251">
    <property type="entry name" value="CRAL-TRIO_dom"/>
</dbReference>
<evidence type="ECO:0000313" key="3">
    <source>
        <dbReference type="Proteomes" id="UP001642540"/>
    </source>
</evidence>
<dbReference type="Proteomes" id="UP001642540">
    <property type="component" value="Unassembled WGS sequence"/>
</dbReference>
<dbReference type="PRINTS" id="PR00180">
    <property type="entry name" value="CRETINALDHBP"/>
</dbReference>
<dbReference type="InterPro" id="IPR036865">
    <property type="entry name" value="CRAL-TRIO_dom_sf"/>
</dbReference>
<dbReference type="Pfam" id="PF00650">
    <property type="entry name" value="CRAL_TRIO"/>
    <property type="match status" value="1"/>
</dbReference>
<dbReference type="InterPro" id="IPR011074">
    <property type="entry name" value="CRAL/TRIO_N_dom"/>
</dbReference>
<accession>A0ABP1PRJ2</accession>
<keyword evidence="3" id="KW-1185">Reference proteome</keyword>
<evidence type="ECO:0000313" key="2">
    <source>
        <dbReference type="EMBL" id="CAL8074537.1"/>
    </source>
</evidence>
<evidence type="ECO:0000259" key="1">
    <source>
        <dbReference type="PROSITE" id="PS50191"/>
    </source>
</evidence>
<feature type="domain" description="CRAL-TRIO" evidence="1">
    <location>
        <begin position="100"/>
        <end position="261"/>
    </location>
</feature>
<sequence>MRNKKPSTNSSKNKKIQRLKQKAFQELNEKEDEKGTCLDQLRILLQEEELLHCPQDDKFLLRFLRARKFEINNTMALIKRYYDMRLKNTELFENLCPESISHVLSQEIQIVLEKRDSQQRHVFLFRAGKWNPDIVSLDDIFRSNYIFLEEMTSSEETQICGVTAIVDFDGMGFNQARQFTPRHAIRMVQIIQNSFPCRFQEFHMINQPYVFNLLFSVVKPFLSEKIKKRIYFHGRDLTSLHKKISPEILPEFLGGSAAISGVVSKFNKKLLKNNQQYKDMCQYGYGTNKGQSVLNSIKL</sequence>
<dbReference type="Gene3D" id="3.40.525.10">
    <property type="entry name" value="CRAL-TRIO lipid binding domain"/>
    <property type="match status" value="1"/>
</dbReference>
<dbReference type="SUPFAM" id="SSF46938">
    <property type="entry name" value="CRAL/TRIO N-terminal domain"/>
    <property type="match status" value="1"/>
</dbReference>
<dbReference type="SMART" id="SM00516">
    <property type="entry name" value="SEC14"/>
    <property type="match status" value="1"/>
</dbReference>